<proteinExistence type="predicted"/>
<dbReference type="GO" id="GO:0008237">
    <property type="term" value="F:metallopeptidase activity"/>
    <property type="evidence" value="ECO:0007669"/>
    <property type="project" value="InterPro"/>
</dbReference>
<keyword evidence="1" id="KW-0732">Signal</keyword>
<accession>A0A6A5ZDK8</accession>
<dbReference type="OrthoDB" id="3757002at2759"/>
<feature type="chain" id="PRO_5025641421" description="Lysine-specific metallo-endopeptidase domain-containing protein" evidence="1">
    <location>
        <begin position="19"/>
        <end position="446"/>
    </location>
</feature>
<evidence type="ECO:0008006" key="4">
    <source>
        <dbReference type="Google" id="ProtNLM"/>
    </source>
</evidence>
<dbReference type="SUPFAM" id="SSF55486">
    <property type="entry name" value="Metalloproteases ('zincins'), catalytic domain"/>
    <property type="match status" value="1"/>
</dbReference>
<organism evidence="2 3">
    <name type="scientific">Lophiotrema nucula</name>
    <dbReference type="NCBI Taxonomy" id="690887"/>
    <lineage>
        <taxon>Eukaryota</taxon>
        <taxon>Fungi</taxon>
        <taxon>Dikarya</taxon>
        <taxon>Ascomycota</taxon>
        <taxon>Pezizomycotina</taxon>
        <taxon>Dothideomycetes</taxon>
        <taxon>Pleosporomycetidae</taxon>
        <taxon>Pleosporales</taxon>
        <taxon>Lophiotremataceae</taxon>
        <taxon>Lophiotrema</taxon>
    </lineage>
</organism>
<evidence type="ECO:0000313" key="2">
    <source>
        <dbReference type="EMBL" id="KAF2116993.1"/>
    </source>
</evidence>
<gene>
    <name evidence="2" type="ORF">BDV96DRAFT_17027</name>
</gene>
<feature type="signal peptide" evidence="1">
    <location>
        <begin position="1"/>
        <end position="18"/>
    </location>
</feature>
<keyword evidence="3" id="KW-1185">Reference proteome</keyword>
<name>A0A6A5ZDK8_9PLEO</name>
<evidence type="ECO:0000313" key="3">
    <source>
        <dbReference type="Proteomes" id="UP000799770"/>
    </source>
</evidence>
<dbReference type="Proteomes" id="UP000799770">
    <property type="component" value="Unassembled WGS sequence"/>
</dbReference>
<dbReference type="AlphaFoldDB" id="A0A6A5ZDK8"/>
<sequence length="446" mass="49741">MVRRELCLVYASLTSALAATSFVGYEGCSQGQTDTINGAYAGAKSIFDIVRDANIDFSKIVAGDFLGPQKWNQGFQDQIQSIIHDVASLNGGTPAQSFSINVRCDDRSNVCSDGKTYAYTKQISGGYDHGSINFCPKWFSQSSLDDAVNAGRRSTDWNYKYNMENYQNAREVTLIHEFLHIDWVIGADPYGSRSSVIDYDIQFYDDNQSGKKVTRTVYGARLAKILATWFDSSQQKPSIGRIIATSDENMTMYMLAAYLITQLGTYPHLPMMNASPPRGKPLPSTPLVDDPFYFNATGGIVANDNFNTNSVGYPDPDYSAEERAPVNVTIDKFIDLVDYDKDYVDAYNIRINPMTKASNFHNQLHDGWITVRTMAQSDIVTQDLECKADGSYTVVFDGWLNYWSADCPNQVASFMWPMEYGDVYLQSDGYLHDAGGNQIGTIKIDC</sequence>
<dbReference type="InterPro" id="IPR024079">
    <property type="entry name" value="MetalloPept_cat_dom_sf"/>
</dbReference>
<dbReference type="Gene3D" id="3.40.390.10">
    <property type="entry name" value="Collagenase (Catalytic Domain)"/>
    <property type="match status" value="1"/>
</dbReference>
<protein>
    <recommendedName>
        <fullName evidence="4">Lysine-specific metallo-endopeptidase domain-containing protein</fullName>
    </recommendedName>
</protein>
<reference evidence="2" key="1">
    <citation type="journal article" date="2020" name="Stud. Mycol.">
        <title>101 Dothideomycetes genomes: a test case for predicting lifestyles and emergence of pathogens.</title>
        <authorList>
            <person name="Haridas S."/>
            <person name="Albert R."/>
            <person name="Binder M."/>
            <person name="Bloem J."/>
            <person name="Labutti K."/>
            <person name="Salamov A."/>
            <person name="Andreopoulos B."/>
            <person name="Baker S."/>
            <person name="Barry K."/>
            <person name="Bills G."/>
            <person name="Bluhm B."/>
            <person name="Cannon C."/>
            <person name="Castanera R."/>
            <person name="Culley D."/>
            <person name="Daum C."/>
            <person name="Ezra D."/>
            <person name="Gonzalez J."/>
            <person name="Henrissat B."/>
            <person name="Kuo A."/>
            <person name="Liang C."/>
            <person name="Lipzen A."/>
            <person name="Lutzoni F."/>
            <person name="Magnuson J."/>
            <person name="Mondo S."/>
            <person name="Nolan M."/>
            <person name="Ohm R."/>
            <person name="Pangilinan J."/>
            <person name="Park H.-J."/>
            <person name="Ramirez L."/>
            <person name="Alfaro M."/>
            <person name="Sun H."/>
            <person name="Tritt A."/>
            <person name="Yoshinaga Y."/>
            <person name="Zwiers L.-H."/>
            <person name="Turgeon B."/>
            <person name="Goodwin S."/>
            <person name="Spatafora J."/>
            <person name="Crous P."/>
            <person name="Grigoriev I."/>
        </authorList>
    </citation>
    <scope>NUCLEOTIDE SEQUENCE</scope>
    <source>
        <strain evidence="2">CBS 627.86</strain>
    </source>
</reference>
<evidence type="ECO:0000256" key="1">
    <source>
        <dbReference type="SAM" id="SignalP"/>
    </source>
</evidence>
<dbReference type="EMBL" id="ML977319">
    <property type="protein sequence ID" value="KAF2116993.1"/>
    <property type="molecule type" value="Genomic_DNA"/>
</dbReference>